<evidence type="ECO:0000313" key="2">
    <source>
        <dbReference type="Proteomes" id="UP000236291"/>
    </source>
</evidence>
<dbReference type="PANTHER" id="PTHR37888:SF4">
    <property type="entry name" value="OS07G0565300 PROTEIN"/>
    <property type="match status" value="1"/>
</dbReference>
<organism evidence="1 2">
    <name type="scientific">Trifolium pratense</name>
    <name type="common">Red clover</name>
    <dbReference type="NCBI Taxonomy" id="57577"/>
    <lineage>
        <taxon>Eukaryota</taxon>
        <taxon>Viridiplantae</taxon>
        <taxon>Streptophyta</taxon>
        <taxon>Embryophyta</taxon>
        <taxon>Tracheophyta</taxon>
        <taxon>Spermatophyta</taxon>
        <taxon>Magnoliopsida</taxon>
        <taxon>eudicotyledons</taxon>
        <taxon>Gunneridae</taxon>
        <taxon>Pentapetalae</taxon>
        <taxon>rosids</taxon>
        <taxon>fabids</taxon>
        <taxon>Fabales</taxon>
        <taxon>Fabaceae</taxon>
        <taxon>Papilionoideae</taxon>
        <taxon>50 kb inversion clade</taxon>
        <taxon>NPAAA clade</taxon>
        <taxon>Hologalegina</taxon>
        <taxon>IRL clade</taxon>
        <taxon>Trifolieae</taxon>
        <taxon>Trifolium</taxon>
    </lineage>
</organism>
<reference evidence="1 2" key="2">
    <citation type="journal article" date="2017" name="Front. Plant Sci.">
        <title>Gene Classification and Mining of Molecular Markers Useful in Red Clover (Trifolium pratense) Breeding.</title>
        <authorList>
            <person name="Istvanek J."/>
            <person name="Dluhosova J."/>
            <person name="Dluhos P."/>
            <person name="Patkova L."/>
            <person name="Nedelnik J."/>
            <person name="Repkova J."/>
        </authorList>
    </citation>
    <scope>NUCLEOTIDE SEQUENCE [LARGE SCALE GENOMIC DNA]</scope>
    <source>
        <strain evidence="2">cv. Tatra</strain>
        <tissue evidence="1">Young leaves</tissue>
    </source>
</reference>
<accession>A0A2K3JL74</accession>
<dbReference type="EMBL" id="ASHM01069150">
    <property type="protein sequence ID" value="PNX54783.1"/>
    <property type="molecule type" value="Genomic_DNA"/>
</dbReference>
<sequence length="46" mass="5276">VCKAKYEDLQQRYSGSTAWFEELKKTRVAELKKALERSEDSIGLVA</sequence>
<feature type="non-terminal residue" evidence="1">
    <location>
        <position position="1"/>
    </location>
</feature>
<proteinExistence type="predicted"/>
<reference evidence="1 2" key="1">
    <citation type="journal article" date="2014" name="Am. J. Bot.">
        <title>Genome assembly and annotation for red clover (Trifolium pratense; Fabaceae).</title>
        <authorList>
            <person name="Istvanek J."/>
            <person name="Jaros M."/>
            <person name="Krenek A."/>
            <person name="Repkova J."/>
        </authorList>
    </citation>
    <scope>NUCLEOTIDE SEQUENCE [LARGE SCALE GENOMIC DNA]</scope>
    <source>
        <strain evidence="2">cv. Tatra</strain>
        <tissue evidence="1">Young leaves</tissue>
    </source>
</reference>
<dbReference type="ExpressionAtlas" id="A0A2K3JL74">
    <property type="expression patterns" value="baseline"/>
</dbReference>
<evidence type="ECO:0000313" key="1">
    <source>
        <dbReference type="EMBL" id="PNX54783.1"/>
    </source>
</evidence>
<gene>
    <name evidence="1" type="ORF">L195_g048405</name>
</gene>
<comment type="caution">
    <text evidence="1">The sequence shown here is derived from an EMBL/GenBank/DDBJ whole genome shotgun (WGS) entry which is preliminary data.</text>
</comment>
<dbReference type="Proteomes" id="UP000236291">
    <property type="component" value="Unassembled WGS sequence"/>
</dbReference>
<dbReference type="PANTHER" id="PTHR37888">
    <property type="entry name" value="DNA-BINDING BROMODOMAIN-CONTAINING PROTEIN"/>
    <property type="match status" value="1"/>
</dbReference>
<dbReference type="STRING" id="57577.A0A2K3JL74"/>
<protein>
    <submittedName>
        <fullName evidence="1">Bromodomain protein</fullName>
    </submittedName>
</protein>
<name>A0A2K3JL74_TRIPR</name>
<dbReference type="AlphaFoldDB" id="A0A2K3JL74"/>